<dbReference type="PROSITE" id="PS50878">
    <property type="entry name" value="RT_POL"/>
    <property type="match status" value="1"/>
</dbReference>
<accession>A0A2I0T707</accession>
<dbReference type="Proteomes" id="UP000233556">
    <property type="component" value="Unassembled WGS sequence"/>
</dbReference>
<dbReference type="PANTHER" id="PTHR33064:SF29">
    <property type="entry name" value="PEPTIDASE A2 DOMAIN-CONTAINING PROTEIN-RELATED"/>
    <property type="match status" value="1"/>
</dbReference>
<dbReference type="InterPro" id="IPR000477">
    <property type="entry name" value="RT_dom"/>
</dbReference>
<proteinExistence type="inferred from homology"/>
<dbReference type="AlphaFoldDB" id="A0A2I0T707"/>
<keyword evidence="5" id="KW-1185">Reference proteome</keyword>
<reference evidence="5" key="1">
    <citation type="submission" date="2017-11" db="EMBL/GenBank/DDBJ databases">
        <authorList>
            <person name="Lima N.C."/>
            <person name="Parody-Merino A.M."/>
            <person name="Battley P.F."/>
            <person name="Fidler A.E."/>
            <person name="Prosdocimi F."/>
        </authorList>
    </citation>
    <scope>NUCLEOTIDE SEQUENCE [LARGE SCALE GENOMIC DNA]</scope>
</reference>
<dbReference type="Pfam" id="PF00078">
    <property type="entry name" value="RVT_1"/>
    <property type="match status" value="1"/>
</dbReference>
<dbReference type="Gene3D" id="3.30.70.270">
    <property type="match status" value="1"/>
</dbReference>
<dbReference type="PANTHER" id="PTHR33064">
    <property type="entry name" value="POL PROTEIN"/>
    <property type="match status" value="1"/>
</dbReference>
<dbReference type="InterPro" id="IPR051320">
    <property type="entry name" value="Viral_Replic_Matur_Polypro"/>
</dbReference>
<organism evidence="4 5">
    <name type="scientific">Limosa lapponica baueri</name>
    <dbReference type="NCBI Taxonomy" id="1758121"/>
    <lineage>
        <taxon>Eukaryota</taxon>
        <taxon>Metazoa</taxon>
        <taxon>Chordata</taxon>
        <taxon>Craniata</taxon>
        <taxon>Vertebrata</taxon>
        <taxon>Euteleostomi</taxon>
        <taxon>Archelosauria</taxon>
        <taxon>Archosauria</taxon>
        <taxon>Dinosauria</taxon>
        <taxon>Saurischia</taxon>
        <taxon>Theropoda</taxon>
        <taxon>Coelurosauria</taxon>
        <taxon>Aves</taxon>
        <taxon>Neognathae</taxon>
        <taxon>Neoaves</taxon>
        <taxon>Charadriiformes</taxon>
        <taxon>Scolopacidae</taxon>
        <taxon>Limosa</taxon>
    </lineage>
</organism>
<reference evidence="5" key="2">
    <citation type="submission" date="2017-12" db="EMBL/GenBank/DDBJ databases">
        <title>Genome sequence of the Bar-tailed Godwit (Limosa lapponica baueri).</title>
        <authorList>
            <person name="Lima N.C.B."/>
            <person name="Parody-Merino A.M."/>
            <person name="Battley P.F."/>
            <person name="Fidler A.E."/>
            <person name="Prosdocimi F."/>
        </authorList>
    </citation>
    <scope>NUCLEOTIDE SEQUENCE [LARGE SCALE GENOMIC DNA]</scope>
</reference>
<dbReference type="SUPFAM" id="SSF56672">
    <property type="entry name" value="DNA/RNA polymerases"/>
    <property type="match status" value="1"/>
</dbReference>
<dbReference type="Gene3D" id="3.10.10.10">
    <property type="entry name" value="HIV Type 1 Reverse Transcriptase, subunit A, domain 1"/>
    <property type="match status" value="1"/>
</dbReference>
<protein>
    <recommendedName>
        <fullName evidence="2">ribonuclease H</fullName>
        <ecNumber evidence="2">3.1.26.4</ecNumber>
    </recommendedName>
</protein>
<name>A0A2I0T707_LIMLA</name>
<gene>
    <name evidence="4" type="ORF">llap_20105</name>
</gene>
<dbReference type="EMBL" id="KZ516672">
    <property type="protein sequence ID" value="PKU29591.1"/>
    <property type="molecule type" value="Genomic_DNA"/>
</dbReference>
<dbReference type="OrthoDB" id="9950135at2759"/>
<evidence type="ECO:0000256" key="1">
    <source>
        <dbReference type="ARBA" id="ARBA00010879"/>
    </source>
</evidence>
<evidence type="ECO:0000259" key="3">
    <source>
        <dbReference type="PROSITE" id="PS50878"/>
    </source>
</evidence>
<feature type="domain" description="Reverse transcriptase" evidence="3">
    <location>
        <begin position="84"/>
        <end position="239"/>
    </location>
</feature>
<evidence type="ECO:0000313" key="4">
    <source>
        <dbReference type="EMBL" id="PKU29591.1"/>
    </source>
</evidence>
<dbReference type="EC" id="3.1.26.4" evidence="2"/>
<comment type="similarity">
    <text evidence="1">Belongs to the beta type-B retroviral polymerase family. HERV class-II K(HML-2) pol subfamily.</text>
</comment>
<dbReference type="InterPro" id="IPR043502">
    <property type="entry name" value="DNA/RNA_pol_sf"/>
</dbReference>
<dbReference type="InterPro" id="IPR043128">
    <property type="entry name" value="Rev_trsase/Diguanyl_cyclase"/>
</dbReference>
<evidence type="ECO:0000256" key="2">
    <source>
        <dbReference type="ARBA" id="ARBA00012180"/>
    </source>
</evidence>
<dbReference type="GO" id="GO:0004523">
    <property type="term" value="F:RNA-DNA hybrid ribonuclease activity"/>
    <property type="evidence" value="ECO:0007669"/>
    <property type="project" value="UniProtKB-EC"/>
</dbReference>
<evidence type="ECO:0000313" key="5">
    <source>
        <dbReference type="Proteomes" id="UP000233556"/>
    </source>
</evidence>
<sequence length="239" mass="27267">MAIGYTVHHCPPGLYTFVALMCQATKSTQSNKLCCPSPPPGWRQGNPNVEDSIYNLQMSSYPDQRTAYRELKQPPSCKNSFFYLLYLATQALMTAQLNPICPVQKSNGEWRLTVDYRGLNEVTPPLSAAVPDMLELQYELESKAAKWHAKTDIANAFFSIPLAAEYRPQFAFIWRGVQYTWNRLPQVSKHSPTVCRGPFQTSLEQGGAPEHLQYIDDIIVRATQQQNFLRQSIKYFECF</sequence>